<accession>A0A1L7XX47</accession>
<gene>
    <name evidence="3" type="ORF">PAC_19523</name>
</gene>
<dbReference type="SMART" id="SM00974">
    <property type="entry name" value="T5orf172"/>
    <property type="match status" value="1"/>
</dbReference>
<dbReference type="PANTHER" id="PTHR28094:SF1">
    <property type="entry name" value="MEIOTICALLY UP-REGULATED GENE 113 PROTEIN"/>
    <property type="match status" value="1"/>
</dbReference>
<dbReference type="EMBL" id="FJOG01000075">
    <property type="protein sequence ID" value="CZR69623.1"/>
    <property type="molecule type" value="Genomic_DNA"/>
</dbReference>
<feature type="compositionally biased region" description="Polar residues" evidence="1">
    <location>
        <begin position="159"/>
        <end position="176"/>
    </location>
</feature>
<protein>
    <recommendedName>
        <fullName evidence="2">Bacteriophage T5 Orf172 DNA-binding domain-containing protein</fullName>
    </recommendedName>
</protein>
<name>A0A1L7XX47_9HELO</name>
<feature type="region of interest" description="Disordered" evidence="1">
    <location>
        <begin position="387"/>
        <end position="454"/>
    </location>
</feature>
<feature type="compositionally biased region" description="Basic and acidic residues" evidence="1">
    <location>
        <begin position="416"/>
        <end position="430"/>
    </location>
</feature>
<dbReference type="STRING" id="576137.A0A1L7XX47"/>
<evidence type="ECO:0000259" key="2">
    <source>
        <dbReference type="SMART" id="SM00974"/>
    </source>
</evidence>
<feature type="compositionally biased region" description="Low complexity" evidence="1">
    <location>
        <begin position="115"/>
        <end position="136"/>
    </location>
</feature>
<dbReference type="OrthoDB" id="3511049at2759"/>
<reference evidence="3 4" key="1">
    <citation type="submission" date="2016-03" db="EMBL/GenBank/DDBJ databases">
        <authorList>
            <person name="Ploux O."/>
        </authorList>
    </citation>
    <scope>NUCLEOTIDE SEQUENCE [LARGE SCALE GENOMIC DNA]</scope>
    <source>
        <strain evidence="3 4">UAMH 11012</strain>
    </source>
</reference>
<evidence type="ECO:0000313" key="4">
    <source>
        <dbReference type="Proteomes" id="UP000184330"/>
    </source>
</evidence>
<dbReference type="Proteomes" id="UP000184330">
    <property type="component" value="Unassembled WGS sequence"/>
</dbReference>
<dbReference type="PANTHER" id="PTHR28094">
    <property type="entry name" value="MEIOTICALLY UP-REGULATED GENE 113 PROTEIN"/>
    <property type="match status" value="1"/>
</dbReference>
<dbReference type="InterPro" id="IPR018306">
    <property type="entry name" value="Phage_T5_Orf172_DNA-bd"/>
</dbReference>
<feature type="region of interest" description="Disordered" evidence="1">
    <location>
        <begin position="157"/>
        <end position="176"/>
    </location>
</feature>
<sequence>MAFNPGVSFFIPFHELDPSEQSRCIFFTREGARCKCLCQKSDNRRAIALHKTIIEIPSGAVSLDLLQEYAQCNCCRFGRAQHRDRIEDVGLLMPLARRWQDEIRRHARTSFGINATPSKPASRSSSYQYSPPRSSTATEPIFQPFGSQLRYKLRPREANISTNSTSTRPTPISQEPLSEFRPHVANPRRSDSVSWKIIDDLEDRDFETGSLYIFDRASSPGHVKIGWTASSVSRRLEDWSKCDYKPNLLFSVRRVPHAQRVETLTHHELIKEWRRERMCKAPRCGISHREWFEISKERAAQVLGDWADFMKRAEPYDSEGSLKKRWRKVIKMMDEDGEVVTAEKLLERYEASLAKKATLVGRPADLGYVPKIGRLEAPKETTRVGLLRIEQPTSPNKTPPLKSKALPKQIPQVENRIPKAEKYPKSDPPPKRKPLPKTEQIFKSEPVPRTQLPFKTEPSSEEVLVQDLAKKIQLLLSQLESRIFQQDTLSPQETKPRSILLLIPHPTQDRLIGLALGPSFTLGHSLTLSHTSEDIPQTNARAGTDIDIGVSTNSSLLDFSDPSSEPHPSDSSAQSASPRPKAELVSGPPASLITGISEALLSLSTDEQEEVARTLA</sequence>
<evidence type="ECO:0000256" key="1">
    <source>
        <dbReference type="SAM" id="MobiDB-lite"/>
    </source>
</evidence>
<dbReference type="Pfam" id="PF10544">
    <property type="entry name" value="T5orf172"/>
    <property type="match status" value="1"/>
</dbReference>
<feature type="domain" description="Bacteriophage T5 Orf172 DNA-binding" evidence="2">
    <location>
        <begin position="217"/>
        <end position="306"/>
    </location>
</feature>
<keyword evidence="4" id="KW-1185">Reference proteome</keyword>
<proteinExistence type="predicted"/>
<dbReference type="AlphaFoldDB" id="A0A1L7XX47"/>
<feature type="region of interest" description="Disordered" evidence="1">
    <location>
        <begin position="553"/>
        <end position="589"/>
    </location>
</feature>
<evidence type="ECO:0000313" key="3">
    <source>
        <dbReference type="EMBL" id="CZR69623.1"/>
    </source>
</evidence>
<organism evidence="3 4">
    <name type="scientific">Phialocephala subalpina</name>
    <dbReference type="NCBI Taxonomy" id="576137"/>
    <lineage>
        <taxon>Eukaryota</taxon>
        <taxon>Fungi</taxon>
        <taxon>Dikarya</taxon>
        <taxon>Ascomycota</taxon>
        <taxon>Pezizomycotina</taxon>
        <taxon>Leotiomycetes</taxon>
        <taxon>Helotiales</taxon>
        <taxon>Mollisiaceae</taxon>
        <taxon>Phialocephala</taxon>
        <taxon>Phialocephala fortinii species complex</taxon>
    </lineage>
</organism>
<feature type="region of interest" description="Disordered" evidence="1">
    <location>
        <begin position="110"/>
        <end position="141"/>
    </location>
</feature>
<dbReference type="InterPro" id="IPR053006">
    <property type="entry name" value="Meiosis_regulatory"/>
</dbReference>